<evidence type="ECO:0000313" key="3">
    <source>
        <dbReference type="Proteomes" id="UP000467841"/>
    </source>
</evidence>
<name>A0A6D2IWG2_9BRAS</name>
<comment type="caution">
    <text evidence="2">The sequence shown here is derived from an EMBL/GenBank/DDBJ whole genome shotgun (WGS) entry which is preliminary data.</text>
</comment>
<protein>
    <recommendedName>
        <fullName evidence="4">DUF4283 domain-containing protein</fullName>
    </recommendedName>
</protein>
<accession>A0A6D2IWG2</accession>
<gene>
    <name evidence="2" type="ORF">MERR_LOCUS18165</name>
</gene>
<keyword evidence="3" id="KW-1185">Reference proteome</keyword>
<organism evidence="2 3">
    <name type="scientific">Microthlaspi erraticum</name>
    <dbReference type="NCBI Taxonomy" id="1685480"/>
    <lineage>
        <taxon>Eukaryota</taxon>
        <taxon>Viridiplantae</taxon>
        <taxon>Streptophyta</taxon>
        <taxon>Embryophyta</taxon>
        <taxon>Tracheophyta</taxon>
        <taxon>Spermatophyta</taxon>
        <taxon>Magnoliopsida</taxon>
        <taxon>eudicotyledons</taxon>
        <taxon>Gunneridae</taxon>
        <taxon>Pentapetalae</taxon>
        <taxon>rosids</taxon>
        <taxon>malvids</taxon>
        <taxon>Brassicales</taxon>
        <taxon>Brassicaceae</taxon>
        <taxon>Coluteocarpeae</taxon>
        <taxon>Microthlaspi</taxon>
    </lineage>
</organism>
<dbReference type="EMBL" id="CACVBM020001099">
    <property type="protein sequence ID" value="CAA7030930.1"/>
    <property type="molecule type" value="Genomic_DNA"/>
</dbReference>
<feature type="region of interest" description="Disordered" evidence="1">
    <location>
        <begin position="77"/>
        <end position="144"/>
    </location>
</feature>
<dbReference type="AlphaFoldDB" id="A0A6D2IWG2"/>
<evidence type="ECO:0000256" key="1">
    <source>
        <dbReference type="SAM" id="MobiDB-lite"/>
    </source>
</evidence>
<evidence type="ECO:0000313" key="2">
    <source>
        <dbReference type="EMBL" id="CAA7030930.1"/>
    </source>
</evidence>
<reference evidence="2" key="1">
    <citation type="submission" date="2020-01" db="EMBL/GenBank/DDBJ databases">
        <authorList>
            <person name="Mishra B."/>
        </authorList>
    </citation>
    <scope>NUCLEOTIDE SEQUENCE [LARGE SCALE GENOMIC DNA]</scope>
</reference>
<dbReference type="Proteomes" id="UP000467841">
    <property type="component" value="Unassembled WGS sequence"/>
</dbReference>
<evidence type="ECO:0008006" key="4">
    <source>
        <dbReference type="Google" id="ProtNLM"/>
    </source>
</evidence>
<feature type="compositionally biased region" description="Basic and acidic residues" evidence="1">
    <location>
        <begin position="126"/>
        <end position="144"/>
    </location>
</feature>
<proteinExistence type="predicted"/>
<sequence>MVFWVKVTGIPIHFWNNETFKKSEKRSVSSRLLKLIEQNFKFPSMLTSHYNLKRKWVSQMEIQREQNRLRRIELNQEQAPLPRGYGGGPQYGRREDQYNARKGPSVRTGGGDFYKNSRGRYSPSRVTHDTRYMPERKREVSQERDLRLKLKEQRDVRGKDVWNRVARTSDTRGPANRE</sequence>